<evidence type="ECO:0000256" key="4">
    <source>
        <dbReference type="ARBA" id="ARBA00022475"/>
    </source>
</evidence>
<evidence type="ECO:0000256" key="12">
    <source>
        <dbReference type="ARBA" id="ARBA00037975"/>
    </source>
</evidence>
<keyword evidence="11 13" id="KW-0472">Membrane</keyword>
<keyword evidence="7" id="KW-0479">Metal-binding</keyword>
<reference evidence="15 16" key="1">
    <citation type="submission" date="2020-08" db="EMBL/GenBank/DDBJ databases">
        <title>Novel species isolated from subtropical streams in China.</title>
        <authorList>
            <person name="Lu H."/>
        </authorList>
    </citation>
    <scope>NUCLEOTIDE SEQUENCE [LARGE SCALE GENOMIC DNA]</scope>
    <source>
        <strain evidence="15 16">KCTC 52442</strain>
    </source>
</reference>
<dbReference type="EMBL" id="JACOFU010000007">
    <property type="protein sequence ID" value="MBC3832924.1"/>
    <property type="molecule type" value="Genomic_DNA"/>
</dbReference>
<sequence length="181" mass="20626">MQRYPTASIILHWFIAILIIAAFILGSYMTDLRISPTKLKLYSWHKWLGVTILGFVAIRLLVRLFKGAPNYPDSMQQWEKQAANGTHIGLYILMFAVPLSGYLYSYAAGFPVVYLGLFELPALIDPNPDWKDQLKSAHEILTKCMLALVFLHFAAALKHQFINKDGILQRMLPTNSNKESR</sequence>
<keyword evidence="3" id="KW-0813">Transport</keyword>
<dbReference type="InterPro" id="IPR016174">
    <property type="entry name" value="Di-haem_cyt_TM"/>
</dbReference>
<keyword evidence="9 13" id="KW-1133">Transmembrane helix</keyword>
<evidence type="ECO:0000313" key="15">
    <source>
        <dbReference type="EMBL" id="MBC3832924.1"/>
    </source>
</evidence>
<keyword evidence="8" id="KW-0249">Electron transport</keyword>
<keyword evidence="16" id="KW-1185">Reference proteome</keyword>
<feature type="transmembrane region" description="Helical" evidence="13">
    <location>
        <begin position="86"/>
        <end position="107"/>
    </location>
</feature>
<comment type="similarity">
    <text evidence="12">Belongs to the cytochrome b561 family.</text>
</comment>
<evidence type="ECO:0000256" key="3">
    <source>
        <dbReference type="ARBA" id="ARBA00022448"/>
    </source>
</evidence>
<keyword evidence="4" id="KW-1003">Cell membrane</keyword>
<evidence type="ECO:0000256" key="9">
    <source>
        <dbReference type="ARBA" id="ARBA00022989"/>
    </source>
</evidence>
<comment type="subcellular location">
    <subcellularLocation>
        <location evidence="2">Cell membrane</location>
        <topology evidence="2">Multi-pass membrane protein</topology>
    </subcellularLocation>
</comment>
<evidence type="ECO:0000256" key="7">
    <source>
        <dbReference type="ARBA" id="ARBA00022723"/>
    </source>
</evidence>
<evidence type="ECO:0000256" key="11">
    <source>
        <dbReference type="ARBA" id="ARBA00023136"/>
    </source>
</evidence>
<feature type="transmembrane region" description="Helical" evidence="13">
    <location>
        <begin position="47"/>
        <end position="65"/>
    </location>
</feature>
<evidence type="ECO:0000256" key="8">
    <source>
        <dbReference type="ARBA" id="ARBA00022982"/>
    </source>
</evidence>
<keyword evidence="10" id="KW-0408">Iron</keyword>
<evidence type="ECO:0000256" key="13">
    <source>
        <dbReference type="SAM" id="Phobius"/>
    </source>
</evidence>
<dbReference type="PANTHER" id="PTHR30529:SF1">
    <property type="entry name" value="CYTOCHROME B561 HOMOLOG 2"/>
    <property type="match status" value="1"/>
</dbReference>
<organism evidence="15 16">
    <name type="scientific">Undibacterium amnicola</name>
    <dbReference type="NCBI Taxonomy" id="1834038"/>
    <lineage>
        <taxon>Bacteria</taxon>
        <taxon>Pseudomonadati</taxon>
        <taxon>Pseudomonadota</taxon>
        <taxon>Betaproteobacteria</taxon>
        <taxon>Burkholderiales</taxon>
        <taxon>Oxalobacteraceae</taxon>
        <taxon>Undibacterium</taxon>
    </lineage>
</organism>
<keyword evidence="6 13" id="KW-0812">Transmembrane</keyword>
<evidence type="ECO:0000259" key="14">
    <source>
        <dbReference type="Pfam" id="PF01292"/>
    </source>
</evidence>
<comment type="cofactor">
    <cofactor evidence="1">
        <name>heme b</name>
        <dbReference type="ChEBI" id="CHEBI:60344"/>
    </cofactor>
</comment>
<dbReference type="PANTHER" id="PTHR30529">
    <property type="entry name" value="CYTOCHROME B561"/>
    <property type="match status" value="1"/>
</dbReference>
<proteinExistence type="inferred from homology"/>
<comment type="caution">
    <text evidence="15">The sequence shown here is derived from an EMBL/GenBank/DDBJ whole genome shotgun (WGS) entry which is preliminary data.</text>
</comment>
<keyword evidence="5" id="KW-0349">Heme</keyword>
<accession>A0ABR6XTZ5</accession>
<protein>
    <submittedName>
        <fullName evidence="15">Cytochrome b</fullName>
    </submittedName>
</protein>
<dbReference type="InterPro" id="IPR052168">
    <property type="entry name" value="Cytochrome_b561_oxidase"/>
</dbReference>
<name>A0ABR6XTZ5_9BURK</name>
<dbReference type="RefSeq" id="WP_186891974.1">
    <property type="nucleotide sequence ID" value="NZ_JACOFU010000007.1"/>
</dbReference>
<dbReference type="SUPFAM" id="SSF81342">
    <property type="entry name" value="Transmembrane di-heme cytochromes"/>
    <property type="match status" value="1"/>
</dbReference>
<evidence type="ECO:0000256" key="6">
    <source>
        <dbReference type="ARBA" id="ARBA00022692"/>
    </source>
</evidence>
<evidence type="ECO:0000256" key="10">
    <source>
        <dbReference type="ARBA" id="ARBA00023004"/>
    </source>
</evidence>
<evidence type="ECO:0000313" key="16">
    <source>
        <dbReference type="Proteomes" id="UP000643610"/>
    </source>
</evidence>
<evidence type="ECO:0000256" key="1">
    <source>
        <dbReference type="ARBA" id="ARBA00001970"/>
    </source>
</evidence>
<evidence type="ECO:0000256" key="2">
    <source>
        <dbReference type="ARBA" id="ARBA00004651"/>
    </source>
</evidence>
<gene>
    <name evidence="15" type="ORF">H8K33_15550</name>
</gene>
<feature type="domain" description="Cytochrome b561 bacterial/Ni-hydrogenase" evidence="14">
    <location>
        <begin position="3"/>
        <end position="173"/>
    </location>
</feature>
<dbReference type="Proteomes" id="UP000643610">
    <property type="component" value="Unassembled WGS sequence"/>
</dbReference>
<dbReference type="InterPro" id="IPR011577">
    <property type="entry name" value="Cyt_b561_bac/Ni-Hgenase"/>
</dbReference>
<evidence type="ECO:0000256" key="5">
    <source>
        <dbReference type="ARBA" id="ARBA00022617"/>
    </source>
</evidence>
<dbReference type="Pfam" id="PF01292">
    <property type="entry name" value="Ni_hydr_CYTB"/>
    <property type="match status" value="1"/>
</dbReference>
<feature type="transmembrane region" description="Helical" evidence="13">
    <location>
        <begin position="7"/>
        <end position="27"/>
    </location>
</feature>
<dbReference type="Gene3D" id="1.20.950.20">
    <property type="entry name" value="Transmembrane di-heme cytochromes, Chain C"/>
    <property type="match status" value="1"/>
</dbReference>